<dbReference type="Pfam" id="PF17805">
    <property type="entry name" value="AsnC_trans_reg2"/>
    <property type="match status" value="2"/>
</dbReference>
<comment type="pathway">
    <text evidence="2">Porphyrin-containing compound metabolism.</text>
</comment>
<comment type="caution">
    <text evidence="8">The sequence shown here is derived from an EMBL/GenBank/DDBJ whole genome shotgun (WGS) entry which is preliminary data.</text>
</comment>
<dbReference type="InterPro" id="IPR050684">
    <property type="entry name" value="HTH-Siroheme_Decarb"/>
</dbReference>
<accession>A0AAE3P3Z1</accession>
<dbReference type="Pfam" id="PF22451">
    <property type="entry name" value="NirdL-like_HTH"/>
    <property type="match status" value="2"/>
</dbReference>
<dbReference type="GO" id="GO:0016829">
    <property type="term" value="F:lyase activity"/>
    <property type="evidence" value="ECO:0007669"/>
    <property type="project" value="UniProtKB-KW"/>
</dbReference>
<proteinExistence type="inferred from homology"/>
<comment type="catalytic activity">
    <reaction evidence="5">
        <text>siroheme + 2 H(+) = 12,18-didecarboxysiroheme + 2 CO2</text>
        <dbReference type="Rhea" id="RHEA:19093"/>
        <dbReference type="ChEBI" id="CHEBI:15378"/>
        <dbReference type="ChEBI" id="CHEBI:16526"/>
        <dbReference type="ChEBI" id="CHEBI:60052"/>
        <dbReference type="ChEBI" id="CHEBI:140497"/>
        <dbReference type="EC" id="4.1.1.111"/>
    </reaction>
</comment>
<dbReference type="EC" id="4.1.1.111" evidence="4"/>
<comment type="similarity">
    <text evidence="3">Belongs to the Ahb/Nir family.</text>
</comment>
<dbReference type="Proteomes" id="UP001144110">
    <property type="component" value="Unassembled WGS sequence"/>
</dbReference>
<dbReference type="InterPro" id="IPR053953">
    <property type="entry name" value="NirdL-like_HTH"/>
</dbReference>
<feature type="domain" description="Siroheme decarboxylase AsnC-like ligand binding" evidence="6">
    <location>
        <begin position="68"/>
        <end position="146"/>
    </location>
</feature>
<dbReference type="EMBL" id="JAPHEG010000002">
    <property type="protein sequence ID" value="MDF2953431.1"/>
    <property type="molecule type" value="Genomic_DNA"/>
</dbReference>
<evidence type="ECO:0000256" key="2">
    <source>
        <dbReference type="ARBA" id="ARBA00023444"/>
    </source>
</evidence>
<dbReference type="InterPro" id="IPR040523">
    <property type="entry name" value="AsnC_trans_reg2"/>
</dbReference>
<evidence type="ECO:0000256" key="4">
    <source>
        <dbReference type="ARBA" id="ARBA00023471"/>
    </source>
</evidence>
<feature type="domain" description="Siroheme decarboxylase NirL-like HTH" evidence="7">
    <location>
        <begin position="12"/>
        <end position="57"/>
    </location>
</feature>
<evidence type="ECO:0000313" key="9">
    <source>
        <dbReference type="Proteomes" id="UP001144110"/>
    </source>
</evidence>
<gene>
    <name evidence="8" type="ORF">OD816_000676</name>
</gene>
<protein>
    <recommendedName>
        <fullName evidence="4">siroheme decarboxylase</fullName>
        <ecNumber evidence="4">4.1.1.111</ecNumber>
    </recommendedName>
</protein>
<keyword evidence="8" id="KW-0238">DNA-binding</keyword>
<dbReference type="GO" id="GO:0003677">
    <property type="term" value="F:DNA binding"/>
    <property type="evidence" value="ECO:0007669"/>
    <property type="project" value="UniProtKB-KW"/>
</dbReference>
<feature type="domain" description="Siroheme decarboxylase NirL-like HTH" evidence="7">
    <location>
        <begin position="182"/>
        <end position="228"/>
    </location>
</feature>
<organism evidence="8 9">
    <name type="scientific">Candidatus Thermodesulfobacterium syntrophicum</name>
    <dbReference type="NCBI Taxonomy" id="3060442"/>
    <lineage>
        <taxon>Bacteria</taxon>
        <taxon>Pseudomonadati</taxon>
        <taxon>Thermodesulfobacteriota</taxon>
        <taxon>Thermodesulfobacteria</taxon>
        <taxon>Thermodesulfobacteriales</taxon>
        <taxon>Thermodesulfobacteriaceae</taxon>
        <taxon>Thermodesulfobacterium</taxon>
    </lineage>
</organism>
<evidence type="ECO:0000256" key="5">
    <source>
        <dbReference type="ARBA" id="ARBA00048470"/>
    </source>
</evidence>
<name>A0AAE3P3Z1_9BACT</name>
<evidence type="ECO:0000256" key="3">
    <source>
        <dbReference type="ARBA" id="ARBA00023457"/>
    </source>
</evidence>
<sequence length="337" mass="40054">MALSEVSETTKKELLDIVQKNFPLHTRPFLKIGEKLNLEEEKVIEILKEFQKKKILRQISAIFNPLFFGHKSALFAFKVSPEKLDKAILIINKHPGITHNYLRNHSYNLWFILVTLPEVDLLEEANRLAELCEVDDFLYLPALRIFRISTVFEDKITNFDKDEIIDAGVEKLKSDEVISEKDKTLVKMLQEPLPLIKKPFKKITEFLNIKEEELFFWIRKMKEKGALRRFGALLKHNKLGFNINIMVAWEVEKEKMEYIIEDLSKNLFITHCYERETYPNWRYNLYTMCHFKEKEGKEKISLLAKKYGIENFVMLETIKELKKVRLKLFYDLKKDVT</sequence>
<evidence type="ECO:0000313" key="8">
    <source>
        <dbReference type="EMBL" id="MDF2953431.1"/>
    </source>
</evidence>
<dbReference type="AlphaFoldDB" id="A0AAE3P3Z1"/>
<evidence type="ECO:0000259" key="7">
    <source>
        <dbReference type="Pfam" id="PF22451"/>
    </source>
</evidence>
<reference evidence="8" key="1">
    <citation type="submission" date="2022-11" db="EMBL/GenBank/DDBJ databases">
        <title>Candidatus Alkanophaga archaea from heated hydrothermal vent sediment oxidize petroleum alkanes.</title>
        <authorList>
            <person name="Zehnle H."/>
            <person name="Laso-Perez R."/>
            <person name="Lipp J."/>
            <person name="Teske A."/>
            <person name="Wegener G."/>
        </authorList>
    </citation>
    <scope>NUCLEOTIDE SEQUENCE</scope>
    <source>
        <strain evidence="8">MCA70</strain>
    </source>
</reference>
<feature type="domain" description="Siroheme decarboxylase AsnC-like ligand binding" evidence="6">
    <location>
        <begin position="238"/>
        <end position="322"/>
    </location>
</feature>
<dbReference type="PANTHER" id="PTHR43413:SF1">
    <property type="entry name" value="SIROHEME DECARBOXYLASE NIRL SUBUNIT"/>
    <property type="match status" value="1"/>
</dbReference>
<keyword evidence="1" id="KW-0456">Lyase</keyword>
<dbReference type="Gene3D" id="3.30.70.3460">
    <property type="match status" value="2"/>
</dbReference>
<evidence type="ECO:0000256" key="1">
    <source>
        <dbReference type="ARBA" id="ARBA00023239"/>
    </source>
</evidence>
<evidence type="ECO:0000259" key="6">
    <source>
        <dbReference type="Pfam" id="PF17805"/>
    </source>
</evidence>
<dbReference type="PANTHER" id="PTHR43413">
    <property type="entry name" value="TRANSCRIPTIONAL REGULATOR, ASNC FAMILY"/>
    <property type="match status" value="1"/>
</dbReference>